<dbReference type="EMBL" id="RQGF01000043">
    <property type="protein sequence ID" value="TGL57648.1"/>
    <property type="molecule type" value="Genomic_DNA"/>
</dbReference>
<keyword evidence="3" id="KW-1185">Reference proteome</keyword>
<accession>A0A4R9K112</accession>
<evidence type="ECO:0000313" key="2">
    <source>
        <dbReference type="EMBL" id="TGL57648.1"/>
    </source>
</evidence>
<evidence type="ECO:0000313" key="3">
    <source>
        <dbReference type="Proteomes" id="UP000297762"/>
    </source>
</evidence>
<feature type="transmembrane region" description="Helical" evidence="1">
    <location>
        <begin position="77"/>
        <end position="102"/>
    </location>
</feature>
<dbReference type="OrthoDB" id="326759at2"/>
<feature type="transmembrane region" description="Helical" evidence="1">
    <location>
        <begin position="205"/>
        <end position="225"/>
    </location>
</feature>
<keyword evidence="1" id="KW-1133">Transmembrane helix</keyword>
<reference evidence="2" key="1">
    <citation type="journal article" date="2019" name="PLoS Negl. Trop. Dis.">
        <title>Revisiting the worldwide diversity of Leptospira species in the environment.</title>
        <authorList>
            <person name="Vincent A.T."/>
            <person name="Schiettekatte O."/>
            <person name="Bourhy P."/>
            <person name="Veyrier F.J."/>
            <person name="Picardeau M."/>
        </authorList>
    </citation>
    <scope>NUCLEOTIDE SEQUENCE [LARGE SCALE GENOMIC DNA]</scope>
    <source>
        <strain evidence="2">201702455</strain>
    </source>
</reference>
<protein>
    <submittedName>
        <fullName evidence="2">Uncharacterized protein</fullName>
    </submittedName>
</protein>
<proteinExistence type="predicted"/>
<name>A0A4R9K112_9LEPT</name>
<feature type="transmembrane region" description="Helical" evidence="1">
    <location>
        <begin position="130"/>
        <end position="153"/>
    </location>
</feature>
<feature type="transmembrane region" description="Helical" evidence="1">
    <location>
        <begin position="45"/>
        <end position="65"/>
    </location>
</feature>
<organism evidence="2 3">
    <name type="scientific">Leptospira sarikeiensis</name>
    <dbReference type="NCBI Taxonomy" id="2484943"/>
    <lineage>
        <taxon>Bacteria</taxon>
        <taxon>Pseudomonadati</taxon>
        <taxon>Spirochaetota</taxon>
        <taxon>Spirochaetia</taxon>
        <taxon>Leptospirales</taxon>
        <taxon>Leptospiraceae</taxon>
        <taxon>Leptospira</taxon>
    </lineage>
</organism>
<comment type="caution">
    <text evidence="2">The sequence shown here is derived from an EMBL/GenBank/DDBJ whole genome shotgun (WGS) entry which is preliminary data.</text>
</comment>
<sequence>MFKEYLQYVFSRGQVRSILFTRSILFLFIGITYIAMLNGEATGSGGFMISFLGLIMTFVFNGYVIRSGMDPKKPVDFGNYFVFLFLLAIFLIVFVFLLFILMEPFIGSQNLEILKKQEEADPKAPFSPELIRLSLIIFFVMGSALYYIIPIFLSKLSILKGLRELPNCLRDPDYFVASLSPFVILFFPILLRALISNSKEMMDSFFGQILSIIIFFLIMTADIYLQYPTYYLLKKEKKSEEDPISN</sequence>
<dbReference type="AlphaFoldDB" id="A0A4R9K112"/>
<feature type="transmembrane region" description="Helical" evidence="1">
    <location>
        <begin position="174"/>
        <end position="193"/>
    </location>
</feature>
<keyword evidence="1" id="KW-0472">Membrane</keyword>
<keyword evidence="1" id="KW-0812">Transmembrane</keyword>
<feature type="transmembrane region" description="Helical" evidence="1">
    <location>
        <begin position="20"/>
        <end position="39"/>
    </location>
</feature>
<gene>
    <name evidence="2" type="ORF">EHQ64_19845</name>
</gene>
<evidence type="ECO:0000256" key="1">
    <source>
        <dbReference type="SAM" id="Phobius"/>
    </source>
</evidence>
<dbReference type="Proteomes" id="UP000297762">
    <property type="component" value="Unassembled WGS sequence"/>
</dbReference>